<name>A0A7G8BQC8_9BACT</name>
<reference evidence="1 2" key="1">
    <citation type="submission" date="2020-08" db="EMBL/GenBank/DDBJ databases">
        <title>Edaphobacter telluris sp. nov. and Acidobacterium dinghuensis sp. nov., two acidobacteria isolated from forest soil.</title>
        <authorList>
            <person name="Fu J."/>
            <person name="Qiu L."/>
        </authorList>
    </citation>
    <scope>NUCLEOTIDE SEQUENCE [LARGE SCALE GENOMIC DNA]</scope>
    <source>
        <strain evidence="1">4Y35</strain>
    </source>
</reference>
<dbReference type="EMBL" id="CP060394">
    <property type="protein sequence ID" value="QNI34748.1"/>
    <property type="molecule type" value="Genomic_DNA"/>
</dbReference>
<dbReference type="Proteomes" id="UP000515312">
    <property type="component" value="Chromosome"/>
</dbReference>
<dbReference type="InterPro" id="IPR003795">
    <property type="entry name" value="DUF192"/>
</dbReference>
<dbReference type="KEGG" id="adin:H7849_02485"/>
<protein>
    <submittedName>
        <fullName evidence="1">DUF192 domain-containing protein</fullName>
    </submittedName>
</protein>
<dbReference type="Pfam" id="PF02643">
    <property type="entry name" value="DUF192"/>
    <property type="match status" value="1"/>
</dbReference>
<evidence type="ECO:0000313" key="1">
    <source>
        <dbReference type="EMBL" id="QNI34748.1"/>
    </source>
</evidence>
<dbReference type="AlphaFoldDB" id="A0A7G8BQC8"/>
<dbReference type="Gene3D" id="2.60.120.1140">
    <property type="entry name" value="Protein of unknown function DUF192"/>
    <property type="match status" value="1"/>
</dbReference>
<evidence type="ECO:0000313" key="2">
    <source>
        <dbReference type="Proteomes" id="UP000515312"/>
    </source>
</evidence>
<accession>A0A7G8BQC8</accession>
<sequence>MCPKEGGLLEKQKYCVYNESRECFLSLNVNRADTTFARLKGMIGRLRLKYDEGLWMVPSSGVHTIGVLFPLDLIYLDENYRVIHLIEFFRTFRIAPLRTNAESVLQLPIHTIYSSQTQLGDQLLICPPEEMETRLSEETLYRNNRKERVG</sequence>
<organism evidence="1 2">
    <name type="scientific">Alloacidobacterium dinghuense</name>
    <dbReference type="NCBI Taxonomy" id="2763107"/>
    <lineage>
        <taxon>Bacteria</taxon>
        <taxon>Pseudomonadati</taxon>
        <taxon>Acidobacteriota</taxon>
        <taxon>Terriglobia</taxon>
        <taxon>Terriglobales</taxon>
        <taxon>Acidobacteriaceae</taxon>
        <taxon>Alloacidobacterium</taxon>
    </lineage>
</organism>
<gene>
    <name evidence="1" type="ORF">H7849_02485</name>
</gene>
<keyword evidence="2" id="KW-1185">Reference proteome</keyword>
<dbReference type="InterPro" id="IPR038695">
    <property type="entry name" value="Saro_0823-like_sf"/>
</dbReference>
<proteinExistence type="predicted"/>